<dbReference type="Proteomes" id="UP000533905">
    <property type="component" value="Unassembled WGS sequence"/>
</dbReference>
<keyword evidence="3" id="KW-1185">Reference proteome</keyword>
<evidence type="ECO:0000256" key="1">
    <source>
        <dbReference type="SAM" id="MobiDB-lite"/>
    </source>
</evidence>
<gene>
    <name evidence="2" type="ORF">HGB41_00270</name>
</gene>
<sequence length="88" mass="9828">MPEIEQLERTLHTYWLGLSDGADRGRLQRDPANLPGLRLQMVELATAAVQLEQGVFTTARRRRRTPLGVNQQMSVTARGQSYSQCGSS</sequence>
<dbReference type="EMBL" id="JABAIV010000001">
    <property type="protein sequence ID" value="NNG21443.1"/>
    <property type="molecule type" value="Genomic_DNA"/>
</dbReference>
<dbReference type="RefSeq" id="WP_171079885.1">
    <property type="nucleotide sequence ID" value="NZ_JABAIV010000001.1"/>
</dbReference>
<evidence type="ECO:0000313" key="2">
    <source>
        <dbReference type="EMBL" id="NNG21443.1"/>
    </source>
</evidence>
<protein>
    <submittedName>
        <fullName evidence="2">Uncharacterized protein</fullName>
    </submittedName>
</protein>
<evidence type="ECO:0000313" key="3">
    <source>
        <dbReference type="Proteomes" id="UP000533905"/>
    </source>
</evidence>
<feature type="compositionally biased region" description="Polar residues" evidence="1">
    <location>
        <begin position="68"/>
        <end position="88"/>
    </location>
</feature>
<feature type="region of interest" description="Disordered" evidence="1">
    <location>
        <begin position="62"/>
        <end position="88"/>
    </location>
</feature>
<dbReference type="AlphaFoldDB" id="A0A7Y2JVI1"/>
<comment type="caution">
    <text evidence="2">The sequence shown here is derived from an EMBL/GenBank/DDBJ whole genome shotgun (WGS) entry which is preliminary data.</text>
</comment>
<name>A0A7Y2JVI1_9BURK</name>
<organism evidence="2 3">
    <name type="scientific">Telluria aromaticivorans</name>
    <dbReference type="NCBI Taxonomy" id="2725995"/>
    <lineage>
        <taxon>Bacteria</taxon>
        <taxon>Pseudomonadati</taxon>
        <taxon>Pseudomonadota</taxon>
        <taxon>Betaproteobacteria</taxon>
        <taxon>Burkholderiales</taxon>
        <taxon>Oxalobacteraceae</taxon>
        <taxon>Telluria group</taxon>
        <taxon>Telluria</taxon>
    </lineage>
</organism>
<accession>A0A7Y2JVI1</accession>
<reference evidence="2 3" key="1">
    <citation type="submission" date="2020-04" db="EMBL/GenBank/DDBJ databases">
        <title>Massilia sp. nov., a cold adapted bacteria isolated from Arctic soil.</title>
        <authorList>
            <person name="Son J."/>
            <person name="Ka J.-O."/>
        </authorList>
    </citation>
    <scope>NUCLEOTIDE SEQUENCE [LARGE SCALE GENOMIC DNA]</scope>
    <source>
        <strain evidence="2 3">ML15P13</strain>
    </source>
</reference>
<proteinExistence type="predicted"/>